<proteinExistence type="inferred from homology"/>
<dbReference type="NCBIfam" id="NF037995">
    <property type="entry name" value="TRAP_S1"/>
    <property type="match status" value="1"/>
</dbReference>
<name>A0A7T5VFS9_9BACT</name>
<keyword evidence="3 4" id="KW-0732">Signal</keyword>
<keyword evidence="2" id="KW-0813">Transport</keyword>
<dbReference type="PIRSF" id="PIRSF006470">
    <property type="entry name" value="DctB"/>
    <property type="match status" value="1"/>
</dbReference>
<protein>
    <submittedName>
        <fullName evidence="5">TRAP transporter substrate-binding protein</fullName>
    </submittedName>
</protein>
<dbReference type="FunFam" id="3.40.190.170:FF:000001">
    <property type="entry name" value="TRAP dicarboxylate transporter, DctP subunit"/>
    <property type="match status" value="1"/>
</dbReference>
<feature type="signal peptide" evidence="4">
    <location>
        <begin position="1"/>
        <end position="25"/>
    </location>
</feature>
<dbReference type="Pfam" id="PF03480">
    <property type="entry name" value="DctP"/>
    <property type="match status" value="1"/>
</dbReference>
<dbReference type="InterPro" id="IPR004682">
    <property type="entry name" value="TRAP_DctP"/>
</dbReference>
<dbReference type="RefSeq" id="WP_199263143.1">
    <property type="nucleotide sequence ID" value="NZ_CP054140.1"/>
</dbReference>
<dbReference type="SUPFAM" id="SSF53850">
    <property type="entry name" value="Periplasmic binding protein-like II"/>
    <property type="match status" value="1"/>
</dbReference>
<dbReference type="AlphaFoldDB" id="A0A7T5VFS9"/>
<keyword evidence="6" id="KW-1185">Reference proteome</keyword>
<dbReference type="GO" id="GO:0015740">
    <property type="term" value="P:C4-dicarboxylate transport"/>
    <property type="evidence" value="ECO:0007669"/>
    <property type="project" value="TreeGrafter"/>
</dbReference>
<evidence type="ECO:0000256" key="2">
    <source>
        <dbReference type="ARBA" id="ARBA00022448"/>
    </source>
</evidence>
<evidence type="ECO:0000313" key="5">
    <source>
        <dbReference type="EMBL" id="QQG66857.1"/>
    </source>
</evidence>
<dbReference type="GO" id="GO:0055085">
    <property type="term" value="P:transmembrane transport"/>
    <property type="evidence" value="ECO:0007669"/>
    <property type="project" value="InterPro"/>
</dbReference>
<gene>
    <name evidence="5" type="ORF">HP555_13775</name>
</gene>
<dbReference type="GO" id="GO:0030288">
    <property type="term" value="C:outer membrane-bounded periplasmic space"/>
    <property type="evidence" value="ECO:0007669"/>
    <property type="project" value="InterPro"/>
</dbReference>
<comment type="similarity">
    <text evidence="1">Belongs to the bacterial solute-binding protein 7 family.</text>
</comment>
<dbReference type="Proteomes" id="UP000596092">
    <property type="component" value="Chromosome"/>
</dbReference>
<dbReference type="CDD" id="cd13674">
    <property type="entry name" value="PBP2_TRAP_SBP_like_1"/>
    <property type="match status" value="1"/>
</dbReference>
<sequence>MLNKWTKRFALVGTFTLMLSGFALADPIDIKFSHVVANDTPKGMAADFFKQRAEELTKGKVKVEVYPNSQLYKDKEELEALQLGAVQMLAPSLAKFGPLGVRDFEVFDLPYIFNGYEELHKVTYGPAGQALLDKLEPKGIKGLAYWDNGFKSFSAHTPIRTPDDLKGKKLRIQSSKVLEEQMRAIRAIPQVMPFSEVYHALQTGVVDGTENPISNFYTQKMHEVQQYLSLTDHGYLGYAVIVNKKFWDGLPADIREQLEVAMKEATEYANKIAKEMNDKDLESVRASGKTTIITLTPEERNAFRTAMIPVHAKMANRIGKDTIDSVYKAIDFKK</sequence>
<dbReference type="InterPro" id="IPR038404">
    <property type="entry name" value="TRAP_DctP_sf"/>
</dbReference>
<dbReference type="EMBL" id="CP054140">
    <property type="protein sequence ID" value="QQG66857.1"/>
    <property type="molecule type" value="Genomic_DNA"/>
</dbReference>
<evidence type="ECO:0000256" key="3">
    <source>
        <dbReference type="ARBA" id="ARBA00022729"/>
    </source>
</evidence>
<evidence type="ECO:0000256" key="1">
    <source>
        <dbReference type="ARBA" id="ARBA00009023"/>
    </source>
</evidence>
<evidence type="ECO:0000313" key="6">
    <source>
        <dbReference type="Proteomes" id="UP000596092"/>
    </source>
</evidence>
<dbReference type="Gene3D" id="3.40.190.170">
    <property type="entry name" value="Bacterial extracellular solute-binding protein, family 7"/>
    <property type="match status" value="1"/>
</dbReference>
<feature type="chain" id="PRO_5032567912" evidence="4">
    <location>
        <begin position="26"/>
        <end position="334"/>
    </location>
</feature>
<dbReference type="InterPro" id="IPR018389">
    <property type="entry name" value="DctP_fam"/>
</dbReference>
<dbReference type="PANTHER" id="PTHR33376:SF7">
    <property type="entry name" value="C4-DICARBOXYLATE-BINDING PROTEIN DCTB"/>
    <property type="match status" value="1"/>
</dbReference>
<organism evidence="5 6">
    <name type="scientific">Desulfobulbus oligotrophicus</name>
    <dbReference type="NCBI Taxonomy" id="1909699"/>
    <lineage>
        <taxon>Bacteria</taxon>
        <taxon>Pseudomonadati</taxon>
        <taxon>Thermodesulfobacteriota</taxon>
        <taxon>Desulfobulbia</taxon>
        <taxon>Desulfobulbales</taxon>
        <taxon>Desulfobulbaceae</taxon>
        <taxon>Desulfobulbus</taxon>
    </lineage>
</organism>
<dbReference type="KEGG" id="dog:HP555_13775"/>
<dbReference type="PANTHER" id="PTHR33376">
    <property type="match status" value="1"/>
</dbReference>
<reference evidence="5 6" key="1">
    <citation type="submission" date="2020-05" db="EMBL/GenBank/DDBJ databases">
        <title>Complete genome of Desulfobulbus oligotrophicus.</title>
        <authorList>
            <person name="Podar M."/>
        </authorList>
    </citation>
    <scope>NUCLEOTIDE SEQUENCE [LARGE SCALE GENOMIC DNA]</scope>
    <source>
        <strain evidence="5 6">Prop6</strain>
    </source>
</reference>
<evidence type="ECO:0000256" key="4">
    <source>
        <dbReference type="SAM" id="SignalP"/>
    </source>
</evidence>
<dbReference type="NCBIfam" id="TIGR00787">
    <property type="entry name" value="dctP"/>
    <property type="match status" value="1"/>
</dbReference>
<accession>A0A7T5VFS9</accession>